<dbReference type="CDD" id="cd21037">
    <property type="entry name" value="MLKL_NTD"/>
    <property type="match status" value="1"/>
</dbReference>
<organism evidence="3 4">
    <name type="scientific">Sphagnurus paluster</name>
    <dbReference type="NCBI Taxonomy" id="117069"/>
    <lineage>
        <taxon>Eukaryota</taxon>
        <taxon>Fungi</taxon>
        <taxon>Dikarya</taxon>
        <taxon>Basidiomycota</taxon>
        <taxon>Agaricomycotina</taxon>
        <taxon>Agaricomycetes</taxon>
        <taxon>Agaricomycetidae</taxon>
        <taxon>Agaricales</taxon>
        <taxon>Tricholomatineae</taxon>
        <taxon>Lyophyllaceae</taxon>
        <taxon>Sphagnurus</taxon>
    </lineage>
</organism>
<proteinExistence type="predicted"/>
<evidence type="ECO:0000313" key="4">
    <source>
        <dbReference type="Proteomes" id="UP000717328"/>
    </source>
</evidence>
<comment type="caution">
    <text evidence="3">The sequence shown here is derived from an EMBL/GenBank/DDBJ whole genome shotgun (WGS) entry which is preliminary data.</text>
</comment>
<dbReference type="SUPFAM" id="SSF52540">
    <property type="entry name" value="P-loop containing nucleoside triphosphate hydrolases"/>
    <property type="match status" value="1"/>
</dbReference>
<dbReference type="EMBL" id="JABCKI010005837">
    <property type="protein sequence ID" value="KAG5637354.1"/>
    <property type="molecule type" value="Genomic_DNA"/>
</dbReference>
<keyword evidence="4" id="KW-1185">Reference proteome</keyword>
<feature type="compositionally biased region" description="Low complexity" evidence="1">
    <location>
        <begin position="36"/>
        <end position="59"/>
    </location>
</feature>
<sequence>MGRQTTKQRPSQSGAVIFYGTVSPQSPDPAKRPETPADSLTPSASSTSSTDVSKSSSTLDIGSFSKNKKGHQLGDPAKILSPNDFSSILALAKDTALLFTNAPYIQVITGFIEQIIHIVDAVRTNKDRALELVDKVALYAGVIFDALNKSEIHDGDALGDLNVLECLYKNLESLSTSSFAARVSRIVQREEILSRLQEQDRRLDALITSFQLKSAIVLRTHPKRTEPLKVTNGRPQSEPVQQSRSPRPKKRLRGKPHIMFGRDAEIARIVDVVVHQKSTRIAILGPGGIGKTSLALSVLHSTAVVTKFQENRLFVSCEAATCADHIVGDLAISLGMKAEGCSGQLVDGVLDRLSQSPYLIVLDNFETPWEVAVARKEVEELLQYLADVENVSIVVTIRGSQHPPGVKWSQLLPPLQPIDSTSAVEIFTTISQKRDEYSLKLVQAVDCVPLAVTLLGNLAAVDGETTEALWHRWLEESVAMVESGDDRLSSLECSIEVSLSCPRMQRDPGALQLLSLLSLLPDGVSSETSRALESGVPGIPNPKKGIATLRQNALISADSYGAIRILSPIRLHICAHYPPSLEARRFVQDYFLDLARQGSIHHDSDVGKRLSLESANIEAMLVDALQNPLGRRTEETVEAVMAFCHHTYLFGVGSASAIALAYEKLACAPVPSSPSVLPATSKHVVQPHRFANLRFWKDPPKALPSPETRSTNANIKGDTPANGHNTFLKLQADCLGCWGQLLSRQLRFAEAQEKFQRAIELHVQVGDISGHAYDLHNLGCLLSRGSTTFAQAHTSFKEALVLHEGQGDQAGAAHDLMGTGQLMMQEMCYPEAQETFERALRLFVGCGDELGQALALNNIGHVVLCYSTPREAEGYFRRALEMNTRSEDVVGRAESLAGVACTLLLRSQFAMARESIEQAIALRAPAENPDHLHILGRVCVAEYRFKEAIDLFRRAQALHTIMDDKGGIAEDMRYLLQIRFYEGRMWEDLDEEDPNVYTIERCHLHPVEEAYSSEDRDELSQADMKCTIGTMRLQLGGLENSSIKYLPEAFSIHLEAKNMLGQASVYYAWGYQFLRSGILDLAKRYFTDALGLHEQVENMQSQADDYTKIAEVFLRQGLFQDALNGIILYALKLHVQISDVAGQGNDLYIMACVFLEQSRLDEAEDTVRKALEMHERTGVVLEQALDLATLSSILWQRYNDPQEMRLGIRIEAIKVLENAAKLFHRCVARGEFFQCRTKWYAMIAEEPYLKCFAVEPQGFF</sequence>
<protein>
    <recommendedName>
        <fullName evidence="2">Novel STAND NTPase 1 domain-containing protein</fullName>
    </recommendedName>
</protein>
<dbReference type="Proteomes" id="UP000717328">
    <property type="component" value="Unassembled WGS sequence"/>
</dbReference>
<accession>A0A9P7FUM9</accession>
<dbReference type="SMART" id="SM00028">
    <property type="entry name" value="TPR"/>
    <property type="match status" value="7"/>
</dbReference>
<gene>
    <name evidence="3" type="ORF">H0H81_004866</name>
</gene>
<dbReference type="InterPro" id="IPR027417">
    <property type="entry name" value="P-loop_NTPase"/>
</dbReference>
<reference evidence="3" key="2">
    <citation type="submission" date="2021-10" db="EMBL/GenBank/DDBJ databases">
        <title>Phylogenomics reveals ancestral predisposition of the termite-cultivated fungus Termitomyces towards a domesticated lifestyle.</title>
        <authorList>
            <person name="Auxier B."/>
            <person name="Grum-Grzhimaylo A."/>
            <person name="Cardenas M.E."/>
            <person name="Lodge J.D."/>
            <person name="Laessoe T."/>
            <person name="Pedersen O."/>
            <person name="Smith M.E."/>
            <person name="Kuyper T.W."/>
            <person name="Franco-Molano E.A."/>
            <person name="Baroni T.J."/>
            <person name="Aanen D.K."/>
        </authorList>
    </citation>
    <scope>NUCLEOTIDE SEQUENCE</scope>
    <source>
        <strain evidence="3">D49</strain>
    </source>
</reference>
<feature type="region of interest" description="Disordered" evidence="1">
    <location>
        <begin position="1"/>
        <end position="59"/>
    </location>
</feature>
<dbReference type="InterPro" id="IPR059179">
    <property type="entry name" value="MLKL-like_MCAfunc"/>
</dbReference>
<feature type="compositionally biased region" description="Polar residues" evidence="1">
    <location>
        <begin position="1"/>
        <end position="14"/>
    </location>
</feature>
<dbReference type="InterPro" id="IPR011990">
    <property type="entry name" value="TPR-like_helical_dom_sf"/>
</dbReference>
<dbReference type="Gene3D" id="1.25.40.10">
    <property type="entry name" value="Tetratricopeptide repeat domain"/>
    <property type="match status" value="2"/>
</dbReference>
<evidence type="ECO:0000313" key="3">
    <source>
        <dbReference type="EMBL" id="KAG5637354.1"/>
    </source>
</evidence>
<dbReference type="PANTHER" id="PTHR47691:SF3">
    <property type="entry name" value="HTH-TYPE TRANSCRIPTIONAL REGULATOR RV0890C-RELATED"/>
    <property type="match status" value="1"/>
</dbReference>
<dbReference type="Gene3D" id="3.40.50.300">
    <property type="entry name" value="P-loop containing nucleotide triphosphate hydrolases"/>
    <property type="match status" value="1"/>
</dbReference>
<dbReference type="AlphaFoldDB" id="A0A9P7FUM9"/>
<feature type="domain" description="Novel STAND NTPase 1" evidence="2">
    <location>
        <begin position="257"/>
        <end position="399"/>
    </location>
</feature>
<dbReference type="Pfam" id="PF20703">
    <property type="entry name" value="nSTAND1"/>
    <property type="match status" value="1"/>
</dbReference>
<dbReference type="PANTHER" id="PTHR47691">
    <property type="entry name" value="REGULATOR-RELATED"/>
    <property type="match status" value="1"/>
</dbReference>
<dbReference type="GO" id="GO:0007166">
    <property type="term" value="P:cell surface receptor signaling pathway"/>
    <property type="evidence" value="ECO:0007669"/>
    <property type="project" value="InterPro"/>
</dbReference>
<evidence type="ECO:0000259" key="2">
    <source>
        <dbReference type="Pfam" id="PF20703"/>
    </source>
</evidence>
<evidence type="ECO:0000256" key="1">
    <source>
        <dbReference type="SAM" id="MobiDB-lite"/>
    </source>
</evidence>
<dbReference type="Gene3D" id="1.20.930.20">
    <property type="entry name" value="Adaptor protein Cbl, N-terminal domain"/>
    <property type="match status" value="1"/>
</dbReference>
<reference evidence="3" key="1">
    <citation type="submission" date="2021-02" db="EMBL/GenBank/DDBJ databases">
        <authorList>
            <person name="Nieuwenhuis M."/>
            <person name="Van De Peppel L.J.J."/>
        </authorList>
    </citation>
    <scope>NUCLEOTIDE SEQUENCE</scope>
    <source>
        <strain evidence="3">D49</strain>
    </source>
</reference>
<dbReference type="InterPro" id="IPR019734">
    <property type="entry name" value="TPR_rpt"/>
</dbReference>
<feature type="region of interest" description="Disordered" evidence="1">
    <location>
        <begin position="224"/>
        <end position="254"/>
    </location>
</feature>
<dbReference type="SUPFAM" id="SSF48452">
    <property type="entry name" value="TPR-like"/>
    <property type="match status" value="2"/>
</dbReference>
<dbReference type="InterPro" id="IPR049052">
    <property type="entry name" value="nSTAND1"/>
</dbReference>
<feature type="compositionally biased region" description="Polar residues" evidence="1">
    <location>
        <begin position="233"/>
        <end position="245"/>
    </location>
</feature>
<dbReference type="PRINTS" id="PR00364">
    <property type="entry name" value="DISEASERSIST"/>
</dbReference>
<dbReference type="InterPro" id="IPR036537">
    <property type="entry name" value="Adaptor_Cbl_N_dom_sf"/>
</dbReference>
<name>A0A9P7FUM9_9AGAR</name>
<dbReference type="OrthoDB" id="621413at2759"/>